<reference evidence="2 3" key="1">
    <citation type="journal article" date="2024" name="J Genomics">
        <title>Draft genome sequencing and assembly of Favolaschia claudopus CIRM-BRFM 2984 isolated from oak limbs.</title>
        <authorList>
            <person name="Navarro D."/>
            <person name="Drula E."/>
            <person name="Chaduli D."/>
            <person name="Cazenave R."/>
            <person name="Ahrendt S."/>
            <person name="Wang J."/>
            <person name="Lipzen A."/>
            <person name="Daum C."/>
            <person name="Barry K."/>
            <person name="Grigoriev I.V."/>
            <person name="Favel A."/>
            <person name="Rosso M.N."/>
            <person name="Martin F."/>
        </authorList>
    </citation>
    <scope>NUCLEOTIDE SEQUENCE [LARGE SCALE GENOMIC DNA]</scope>
    <source>
        <strain evidence="2 3">CIRM-BRFM 2984</strain>
    </source>
</reference>
<proteinExistence type="predicted"/>
<dbReference type="AlphaFoldDB" id="A0AAV9ZAL5"/>
<evidence type="ECO:0000256" key="1">
    <source>
        <dbReference type="SAM" id="MobiDB-lite"/>
    </source>
</evidence>
<sequence length="398" mass="42817">MYFGDSPNPQTTLSFDPDHHPPLVPTMHSFDPSIPFEGFDTAFQQLSPSTTEPDPFPDALCPTLFDRQSPSLVAPATPAVDSPGPSALVTVFSASTNPKPTTRTRRAATPASTPPPHTPEITDVEPPEFEILIHVIVEEKKVAGKKARGKQPKSAPAKFGPVTANVGFSFYQLTAKLAAALETDPVYLIKSTFEPANSMFIPIRDANGMRSLIKHLLSPPKGASANFIIPQMSAPVPKTGCAKRPLTNVAQSWSGAGAGTSAQAVLALDDSKTLTKGQLLYLCFYSHPYQVPFDVGLEDEMDKIAEAYPPGRCAQHPDISCFHYRQNNLHWELDRNKKIAWAAKKGTANLLKPPLGSNFFTAQSALKTRGSLPTTPRLPATPSTSVSVNMATPTPALP</sequence>
<feature type="region of interest" description="Disordered" evidence="1">
    <location>
        <begin position="369"/>
        <end position="398"/>
    </location>
</feature>
<feature type="region of interest" description="Disordered" evidence="1">
    <location>
        <begin position="1"/>
        <end position="22"/>
    </location>
</feature>
<feature type="compositionally biased region" description="Polar residues" evidence="1">
    <location>
        <begin position="381"/>
        <end position="392"/>
    </location>
</feature>
<name>A0AAV9ZAL5_9AGAR</name>
<organism evidence="2 3">
    <name type="scientific">Favolaschia claudopus</name>
    <dbReference type="NCBI Taxonomy" id="2862362"/>
    <lineage>
        <taxon>Eukaryota</taxon>
        <taxon>Fungi</taxon>
        <taxon>Dikarya</taxon>
        <taxon>Basidiomycota</taxon>
        <taxon>Agaricomycotina</taxon>
        <taxon>Agaricomycetes</taxon>
        <taxon>Agaricomycetidae</taxon>
        <taxon>Agaricales</taxon>
        <taxon>Marasmiineae</taxon>
        <taxon>Mycenaceae</taxon>
        <taxon>Favolaschia</taxon>
    </lineage>
</organism>
<dbReference type="Proteomes" id="UP001362999">
    <property type="component" value="Unassembled WGS sequence"/>
</dbReference>
<feature type="region of interest" description="Disordered" evidence="1">
    <location>
        <begin position="93"/>
        <end position="123"/>
    </location>
</feature>
<dbReference type="EMBL" id="JAWWNJ010000176">
    <property type="protein sequence ID" value="KAK6975015.1"/>
    <property type="molecule type" value="Genomic_DNA"/>
</dbReference>
<evidence type="ECO:0000313" key="3">
    <source>
        <dbReference type="Proteomes" id="UP001362999"/>
    </source>
</evidence>
<comment type="caution">
    <text evidence="2">The sequence shown here is derived from an EMBL/GenBank/DDBJ whole genome shotgun (WGS) entry which is preliminary data.</text>
</comment>
<gene>
    <name evidence="2" type="ORF">R3P38DRAFT_3238347</name>
</gene>
<accession>A0AAV9ZAL5</accession>
<feature type="compositionally biased region" description="Low complexity" evidence="1">
    <location>
        <begin position="96"/>
        <end position="111"/>
    </location>
</feature>
<protein>
    <submittedName>
        <fullName evidence="2">Uncharacterized protein</fullName>
    </submittedName>
</protein>
<evidence type="ECO:0000313" key="2">
    <source>
        <dbReference type="EMBL" id="KAK6975015.1"/>
    </source>
</evidence>
<keyword evidence="3" id="KW-1185">Reference proteome</keyword>